<gene>
    <name evidence="1" type="ORF">GMARGA_LOCUS15714</name>
</gene>
<keyword evidence="2" id="KW-1185">Reference proteome</keyword>
<organism evidence="1 2">
    <name type="scientific">Gigaspora margarita</name>
    <dbReference type="NCBI Taxonomy" id="4874"/>
    <lineage>
        <taxon>Eukaryota</taxon>
        <taxon>Fungi</taxon>
        <taxon>Fungi incertae sedis</taxon>
        <taxon>Mucoromycota</taxon>
        <taxon>Glomeromycotina</taxon>
        <taxon>Glomeromycetes</taxon>
        <taxon>Diversisporales</taxon>
        <taxon>Gigasporaceae</taxon>
        <taxon>Gigaspora</taxon>
    </lineage>
</organism>
<feature type="non-terminal residue" evidence="1">
    <location>
        <position position="1"/>
    </location>
</feature>
<comment type="caution">
    <text evidence="1">The sequence shown here is derived from an EMBL/GenBank/DDBJ whole genome shotgun (WGS) entry which is preliminary data.</text>
</comment>
<protein>
    <submittedName>
        <fullName evidence="1">17548_t:CDS:1</fullName>
    </submittedName>
</protein>
<dbReference type="Proteomes" id="UP000789901">
    <property type="component" value="Unassembled WGS sequence"/>
</dbReference>
<proteinExistence type="predicted"/>
<accession>A0ABN7V8L5</accession>
<sequence>TTVVGAMYIVDPTIGSCSCFIGISGAFYKHQAVVVIKFQEKTSNFIDTFTIYDWIRFFYIAASMF</sequence>
<name>A0ABN7V8L5_GIGMA</name>
<dbReference type="EMBL" id="CAJVQB010010996">
    <property type="protein sequence ID" value="CAG8744424.1"/>
    <property type="molecule type" value="Genomic_DNA"/>
</dbReference>
<evidence type="ECO:0000313" key="2">
    <source>
        <dbReference type="Proteomes" id="UP000789901"/>
    </source>
</evidence>
<reference evidence="1 2" key="1">
    <citation type="submission" date="2021-06" db="EMBL/GenBank/DDBJ databases">
        <authorList>
            <person name="Kallberg Y."/>
            <person name="Tangrot J."/>
            <person name="Rosling A."/>
        </authorList>
    </citation>
    <scope>NUCLEOTIDE SEQUENCE [LARGE SCALE GENOMIC DNA]</scope>
    <source>
        <strain evidence="1 2">120-4 pot B 10/14</strain>
    </source>
</reference>
<evidence type="ECO:0000313" key="1">
    <source>
        <dbReference type="EMBL" id="CAG8744424.1"/>
    </source>
</evidence>